<dbReference type="SFLD" id="SFLDS00003">
    <property type="entry name" value="Haloacid_Dehalogenase"/>
    <property type="match status" value="1"/>
</dbReference>
<dbReference type="PANTHER" id="PTHR46193:SF18">
    <property type="entry name" value="HEXITOL PHOSPHATASE B"/>
    <property type="match status" value="1"/>
</dbReference>
<dbReference type="Proteomes" id="UP000184418">
    <property type="component" value="Unassembled WGS sequence"/>
</dbReference>
<dbReference type="PANTHER" id="PTHR46193">
    <property type="entry name" value="6-PHOSPHOGLUCONATE PHOSPHATASE"/>
    <property type="match status" value="1"/>
</dbReference>
<dbReference type="Gene3D" id="3.40.50.1000">
    <property type="entry name" value="HAD superfamily/HAD-like"/>
    <property type="match status" value="1"/>
</dbReference>
<name>A0A1M6AAF1_9BACT</name>
<evidence type="ECO:0000256" key="4">
    <source>
        <dbReference type="ARBA" id="ARBA00022842"/>
    </source>
</evidence>
<dbReference type="OrthoDB" id="9797743at2"/>
<dbReference type="InterPro" id="IPR023198">
    <property type="entry name" value="PGP-like_dom2"/>
</dbReference>
<dbReference type="EMBL" id="FQYN01000001">
    <property type="protein sequence ID" value="SHI33439.1"/>
    <property type="molecule type" value="Genomic_DNA"/>
</dbReference>
<dbReference type="Gene3D" id="1.10.150.240">
    <property type="entry name" value="Putative phosphatase, domain 2"/>
    <property type="match status" value="1"/>
</dbReference>
<gene>
    <name evidence="6" type="ORF">SAMN02745146_0565</name>
</gene>
<dbReference type="RefSeq" id="WP_073105021.1">
    <property type="nucleotide sequence ID" value="NZ_FQYN01000001.1"/>
</dbReference>
<keyword evidence="6" id="KW-0378">Hydrolase</keyword>
<sequence length="242" mass="27265">MPTPLLPYALIFDMDGVIIDNTRYQALAFQLLFRDLGLTTNARRLLRRLNGMPAPDILKTVFTSPVPKKRLEEYATQREFLYRTLYWSHRRETAGLTTFLKAARAAGFKIALGTGSGEETIRYILDHLQLRPYFDVIIGKDDIEKGKPHPDTFSAAARKLGVPPERCLVFEDAVLGEQAAYKAGMRVVAVASSLRAKDFQAPLTVIKDFTELTPERLRELLEQPLAAPKPSKTLAQRAYSKQ</sequence>
<keyword evidence="5" id="KW-0119">Carbohydrate metabolism</keyword>
<accession>A0A1M6AAF1</accession>
<dbReference type="InterPro" id="IPR006439">
    <property type="entry name" value="HAD-SF_hydro_IA"/>
</dbReference>
<evidence type="ECO:0000256" key="1">
    <source>
        <dbReference type="ARBA" id="ARBA00001946"/>
    </source>
</evidence>
<evidence type="ECO:0000256" key="3">
    <source>
        <dbReference type="ARBA" id="ARBA00022723"/>
    </source>
</evidence>
<keyword evidence="3" id="KW-0479">Metal-binding</keyword>
<dbReference type="STRING" id="1121955.SAMN02745146_0565"/>
<dbReference type="SFLD" id="SFLDG01129">
    <property type="entry name" value="C1.5:_HAD__Beta-PGM__Phosphata"/>
    <property type="match status" value="1"/>
</dbReference>
<dbReference type="InterPro" id="IPR036412">
    <property type="entry name" value="HAD-like_sf"/>
</dbReference>
<dbReference type="GO" id="GO:0016787">
    <property type="term" value="F:hydrolase activity"/>
    <property type="evidence" value="ECO:0007669"/>
    <property type="project" value="UniProtKB-KW"/>
</dbReference>
<dbReference type="PRINTS" id="PR00413">
    <property type="entry name" value="HADHALOGNASE"/>
</dbReference>
<dbReference type="CDD" id="cd07505">
    <property type="entry name" value="HAD_BPGM-like"/>
    <property type="match status" value="1"/>
</dbReference>
<proteinExistence type="inferred from homology"/>
<comment type="cofactor">
    <cofactor evidence="1">
        <name>Mg(2+)</name>
        <dbReference type="ChEBI" id="CHEBI:18420"/>
    </cofactor>
</comment>
<keyword evidence="4" id="KW-0460">Magnesium</keyword>
<dbReference type="Pfam" id="PF13419">
    <property type="entry name" value="HAD_2"/>
    <property type="match status" value="1"/>
</dbReference>
<reference evidence="6 7" key="1">
    <citation type="submission" date="2016-11" db="EMBL/GenBank/DDBJ databases">
        <authorList>
            <person name="Jaros S."/>
            <person name="Januszkiewicz K."/>
            <person name="Wedrychowicz H."/>
        </authorList>
    </citation>
    <scope>NUCLEOTIDE SEQUENCE [LARGE SCALE GENOMIC DNA]</scope>
    <source>
        <strain evidence="6 7">DSM 21074</strain>
    </source>
</reference>
<dbReference type="SFLD" id="SFLDG01135">
    <property type="entry name" value="C1.5.6:_HAD__Beta-PGM__Phospha"/>
    <property type="match status" value="1"/>
</dbReference>
<dbReference type="NCBIfam" id="TIGR01509">
    <property type="entry name" value="HAD-SF-IA-v3"/>
    <property type="match status" value="1"/>
</dbReference>
<dbReference type="AlphaFoldDB" id="A0A1M6AAF1"/>
<evidence type="ECO:0000313" key="7">
    <source>
        <dbReference type="Proteomes" id="UP000184418"/>
    </source>
</evidence>
<organism evidence="6 7">
    <name type="scientific">Hymenobacter daecheongensis DSM 21074</name>
    <dbReference type="NCBI Taxonomy" id="1121955"/>
    <lineage>
        <taxon>Bacteria</taxon>
        <taxon>Pseudomonadati</taxon>
        <taxon>Bacteroidota</taxon>
        <taxon>Cytophagia</taxon>
        <taxon>Cytophagales</taxon>
        <taxon>Hymenobacteraceae</taxon>
        <taxon>Hymenobacter</taxon>
    </lineage>
</organism>
<dbReference type="SUPFAM" id="SSF56784">
    <property type="entry name" value="HAD-like"/>
    <property type="match status" value="1"/>
</dbReference>
<comment type="similarity">
    <text evidence="2">Belongs to the HAD-like hydrolase superfamily. CbbY/CbbZ/Gph/YieH family.</text>
</comment>
<evidence type="ECO:0000313" key="6">
    <source>
        <dbReference type="EMBL" id="SHI33439.1"/>
    </source>
</evidence>
<protein>
    <submittedName>
        <fullName evidence="6">Haloacid dehalogenase superfamily, subfamily IA, variant 3 with third motif having DD or ED/beta-phosphoglucomutase family hydrolase</fullName>
    </submittedName>
</protein>
<evidence type="ECO:0000256" key="5">
    <source>
        <dbReference type="ARBA" id="ARBA00023277"/>
    </source>
</evidence>
<dbReference type="GO" id="GO:0046872">
    <property type="term" value="F:metal ion binding"/>
    <property type="evidence" value="ECO:0007669"/>
    <property type="project" value="UniProtKB-KW"/>
</dbReference>
<evidence type="ECO:0000256" key="2">
    <source>
        <dbReference type="ARBA" id="ARBA00006171"/>
    </source>
</evidence>
<dbReference type="InterPro" id="IPR051600">
    <property type="entry name" value="Beta-PGM-like"/>
</dbReference>
<keyword evidence="7" id="KW-1185">Reference proteome</keyword>
<dbReference type="InterPro" id="IPR041492">
    <property type="entry name" value="HAD_2"/>
</dbReference>
<dbReference type="InterPro" id="IPR023214">
    <property type="entry name" value="HAD_sf"/>
</dbReference>